<comment type="caution">
    <text evidence="2">The sequence shown here is derived from an EMBL/GenBank/DDBJ whole genome shotgun (WGS) entry which is preliminary data.</text>
</comment>
<dbReference type="CDD" id="cd02440">
    <property type="entry name" value="AdoMet_MTases"/>
    <property type="match status" value="1"/>
</dbReference>
<dbReference type="EMBL" id="MU853332">
    <property type="protein sequence ID" value="KAK4117521.1"/>
    <property type="molecule type" value="Genomic_DNA"/>
</dbReference>
<dbReference type="RefSeq" id="XP_064675091.1">
    <property type="nucleotide sequence ID" value="XM_064818328.1"/>
</dbReference>
<dbReference type="AlphaFoldDB" id="A0AAN6TNL8"/>
<keyword evidence="2" id="KW-0489">Methyltransferase</keyword>
<dbReference type="InterPro" id="IPR029063">
    <property type="entry name" value="SAM-dependent_MTases_sf"/>
</dbReference>
<organism evidence="2 3">
    <name type="scientific">Canariomyces notabilis</name>
    <dbReference type="NCBI Taxonomy" id="2074819"/>
    <lineage>
        <taxon>Eukaryota</taxon>
        <taxon>Fungi</taxon>
        <taxon>Dikarya</taxon>
        <taxon>Ascomycota</taxon>
        <taxon>Pezizomycotina</taxon>
        <taxon>Sordariomycetes</taxon>
        <taxon>Sordariomycetidae</taxon>
        <taxon>Sordariales</taxon>
        <taxon>Chaetomiaceae</taxon>
        <taxon>Canariomyces</taxon>
    </lineage>
</organism>
<keyword evidence="2" id="KW-0808">Transferase</keyword>
<protein>
    <submittedName>
        <fullName evidence="2">S-adenosyl-L-methionine-dependent methyltransferase</fullName>
    </submittedName>
</protein>
<dbReference type="GeneID" id="89942453"/>
<comment type="similarity">
    <text evidence="1">Belongs to the methyltransferase superfamily. LaeA methyltransferase family.</text>
</comment>
<dbReference type="GO" id="GO:0032259">
    <property type="term" value="P:methylation"/>
    <property type="evidence" value="ECO:0007669"/>
    <property type="project" value="UniProtKB-KW"/>
</dbReference>
<dbReference type="Proteomes" id="UP001302812">
    <property type="component" value="Unassembled WGS sequence"/>
</dbReference>
<dbReference type="GO" id="GO:0008168">
    <property type="term" value="F:methyltransferase activity"/>
    <property type="evidence" value="ECO:0007669"/>
    <property type="project" value="UniProtKB-KW"/>
</dbReference>
<name>A0AAN6TNL8_9PEZI</name>
<dbReference type="Pfam" id="PF13489">
    <property type="entry name" value="Methyltransf_23"/>
    <property type="match status" value="1"/>
</dbReference>
<evidence type="ECO:0000313" key="3">
    <source>
        <dbReference type="Proteomes" id="UP001302812"/>
    </source>
</evidence>
<dbReference type="SUPFAM" id="SSF53335">
    <property type="entry name" value="S-adenosyl-L-methionine-dependent methyltransferases"/>
    <property type="match status" value="1"/>
</dbReference>
<reference evidence="2" key="1">
    <citation type="journal article" date="2023" name="Mol. Phylogenet. Evol.">
        <title>Genome-scale phylogeny and comparative genomics of the fungal order Sordariales.</title>
        <authorList>
            <person name="Hensen N."/>
            <person name="Bonometti L."/>
            <person name="Westerberg I."/>
            <person name="Brannstrom I.O."/>
            <person name="Guillou S."/>
            <person name="Cros-Aarteil S."/>
            <person name="Calhoun S."/>
            <person name="Haridas S."/>
            <person name="Kuo A."/>
            <person name="Mondo S."/>
            <person name="Pangilinan J."/>
            <person name="Riley R."/>
            <person name="LaButti K."/>
            <person name="Andreopoulos B."/>
            <person name="Lipzen A."/>
            <person name="Chen C."/>
            <person name="Yan M."/>
            <person name="Daum C."/>
            <person name="Ng V."/>
            <person name="Clum A."/>
            <person name="Steindorff A."/>
            <person name="Ohm R.A."/>
            <person name="Martin F."/>
            <person name="Silar P."/>
            <person name="Natvig D.O."/>
            <person name="Lalanne C."/>
            <person name="Gautier V."/>
            <person name="Ament-Velasquez S.L."/>
            <person name="Kruys A."/>
            <person name="Hutchinson M.I."/>
            <person name="Powell A.J."/>
            <person name="Barry K."/>
            <person name="Miller A.N."/>
            <person name="Grigoriev I.V."/>
            <person name="Debuchy R."/>
            <person name="Gladieux P."/>
            <person name="Hiltunen Thoren M."/>
            <person name="Johannesson H."/>
        </authorList>
    </citation>
    <scope>NUCLEOTIDE SEQUENCE</scope>
    <source>
        <strain evidence="2">CBS 508.74</strain>
    </source>
</reference>
<evidence type="ECO:0000256" key="1">
    <source>
        <dbReference type="ARBA" id="ARBA00038158"/>
    </source>
</evidence>
<dbReference type="Gene3D" id="3.40.50.150">
    <property type="entry name" value="Vaccinia Virus protein VP39"/>
    <property type="match status" value="1"/>
</dbReference>
<accession>A0AAN6TNL8</accession>
<sequence>MGLTQQLSCRGESSYATSLASSVVDYPVEHGRRYHAYRDGKYSRPNDEQEMDRLLLLHEIMTRVQGGLYSAPVEKEKIKRILDIGTGTGVWAISIGDEFPEATVIGNDLSATQPTFVPPNVRFEIDDVEDPWVNDHKYSWIFCRYMAASIYDWPKLVANIYENLEPGGWCEFQDFDLQYYSDDGSLKQDDALLVWISTLLDAARSLGRDPNPGSKLEGWVKEAGFVNVVHKRYKIPIGPWARDPLLKEIGTYNYKQVDGGVEGLSMRLFTRVLKWEEQEIKALAARVRKDLANPRIHALFDFHVVYGQKPE</sequence>
<proteinExistence type="inferred from homology"/>
<dbReference type="PANTHER" id="PTHR43591">
    <property type="entry name" value="METHYLTRANSFERASE"/>
    <property type="match status" value="1"/>
</dbReference>
<keyword evidence="3" id="KW-1185">Reference proteome</keyword>
<gene>
    <name evidence="2" type="ORF">N656DRAFT_804278</name>
</gene>
<evidence type="ECO:0000313" key="2">
    <source>
        <dbReference type="EMBL" id="KAK4117521.1"/>
    </source>
</evidence>
<dbReference type="PANTHER" id="PTHR43591:SF10">
    <property type="entry name" value="ABC TRANSMEMBRANE TYPE-1 DOMAIN-CONTAINING PROTEIN-RELATED"/>
    <property type="match status" value="1"/>
</dbReference>
<reference evidence="2" key="2">
    <citation type="submission" date="2023-05" db="EMBL/GenBank/DDBJ databases">
        <authorList>
            <consortium name="Lawrence Berkeley National Laboratory"/>
            <person name="Steindorff A."/>
            <person name="Hensen N."/>
            <person name="Bonometti L."/>
            <person name="Westerberg I."/>
            <person name="Brannstrom I.O."/>
            <person name="Guillou S."/>
            <person name="Cros-Aarteil S."/>
            <person name="Calhoun S."/>
            <person name="Haridas S."/>
            <person name="Kuo A."/>
            <person name="Mondo S."/>
            <person name="Pangilinan J."/>
            <person name="Riley R."/>
            <person name="Labutti K."/>
            <person name="Andreopoulos B."/>
            <person name="Lipzen A."/>
            <person name="Chen C."/>
            <person name="Yanf M."/>
            <person name="Daum C."/>
            <person name="Ng V."/>
            <person name="Clum A."/>
            <person name="Ohm R."/>
            <person name="Martin F."/>
            <person name="Silar P."/>
            <person name="Natvig D."/>
            <person name="Lalanne C."/>
            <person name="Gautier V."/>
            <person name="Ament-Velasquez S.L."/>
            <person name="Kruys A."/>
            <person name="Hutchinson M.I."/>
            <person name="Powell A.J."/>
            <person name="Barry K."/>
            <person name="Miller A.N."/>
            <person name="Grigoriev I.V."/>
            <person name="Debuchy R."/>
            <person name="Gladieux P."/>
            <person name="Thoren M.H."/>
            <person name="Johannesson H."/>
        </authorList>
    </citation>
    <scope>NUCLEOTIDE SEQUENCE</scope>
    <source>
        <strain evidence="2">CBS 508.74</strain>
    </source>
</reference>